<keyword evidence="18" id="KW-1185">Reference proteome</keyword>
<dbReference type="FunFam" id="2.30.42.10:FF:000122">
    <property type="entry name" value="Pro-interleukin-16"/>
    <property type="match status" value="1"/>
</dbReference>
<protein>
    <recommendedName>
        <fullName evidence="4">Pro-interleukin-16</fullName>
    </recommendedName>
</protein>
<evidence type="ECO:0000256" key="1">
    <source>
        <dbReference type="ARBA" id="ARBA00004123"/>
    </source>
</evidence>
<dbReference type="FunFam" id="2.30.42.10:FF:000147">
    <property type="entry name" value="Pro-interleukin-16"/>
    <property type="match status" value="1"/>
</dbReference>
<dbReference type="Pfam" id="PF00595">
    <property type="entry name" value="PDZ"/>
    <property type="match status" value="4"/>
</dbReference>
<gene>
    <name evidence="17" type="primary">IL16</name>
</gene>
<organism evidence="17 18">
    <name type="scientific">Anabas testudineus</name>
    <name type="common">Climbing perch</name>
    <name type="synonym">Anthias testudineus</name>
    <dbReference type="NCBI Taxonomy" id="64144"/>
    <lineage>
        <taxon>Eukaryota</taxon>
        <taxon>Metazoa</taxon>
        <taxon>Chordata</taxon>
        <taxon>Craniata</taxon>
        <taxon>Vertebrata</taxon>
        <taxon>Euteleostomi</taxon>
        <taxon>Actinopterygii</taxon>
        <taxon>Neopterygii</taxon>
        <taxon>Teleostei</taxon>
        <taxon>Neoteleostei</taxon>
        <taxon>Acanthomorphata</taxon>
        <taxon>Anabantaria</taxon>
        <taxon>Anabantiformes</taxon>
        <taxon>Anabantoidei</taxon>
        <taxon>Anabantidae</taxon>
        <taxon>Anabas</taxon>
    </lineage>
</organism>
<evidence type="ECO:0000256" key="2">
    <source>
        <dbReference type="ARBA" id="ARBA00004496"/>
    </source>
</evidence>
<dbReference type="CDD" id="cd06762">
    <property type="entry name" value="PDZ6_PDZD2-PDZ3_hPro-IL-16-like"/>
    <property type="match status" value="1"/>
</dbReference>
<dbReference type="PROSITE" id="PS50106">
    <property type="entry name" value="PDZ"/>
    <property type="match status" value="4"/>
</dbReference>
<keyword evidence="10" id="KW-0677">Repeat</keyword>
<evidence type="ECO:0000313" key="18">
    <source>
        <dbReference type="Proteomes" id="UP000265040"/>
    </source>
</evidence>
<feature type="region of interest" description="Disordered" evidence="15">
    <location>
        <begin position="682"/>
        <end position="786"/>
    </location>
</feature>
<evidence type="ECO:0000256" key="8">
    <source>
        <dbReference type="ARBA" id="ARBA00022525"/>
    </source>
</evidence>
<dbReference type="SMART" id="SM00228">
    <property type="entry name" value="PDZ"/>
    <property type="match status" value="4"/>
</dbReference>
<dbReference type="CDD" id="cd06763">
    <property type="entry name" value="PDZ7_PDZD2-PDZ4_hPro-IL-16-like"/>
    <property type="match status" value="1"/>
</dbReference>
<comment type="subcellular location">
    <subcellularLocation>
        <location evidence="2">Cytoplasm</location>
    </subcellularLocation>
    <subcellularLocation>
        <location evidence="1">Nucleus</location>
    </subcellularLocation>
    <subcellularLocation>
        <location evidence="3">Secreted</location>
    </subcellularLocation>
</comment>
<evidence type="ECO:0000256" key="6">
    <source>
        <dbReference type="ARBA" id="ARBA00022500"/>
    </source>
</evidence>
<dbReference type="GO" id="GO:0030595">
    <property type="term" value="P:leukocyte chemotaxis"/>
    <property type="evidence" value="ECO:0007669"/>
    <property type="project" value="TreeGrafter"/>
</dbReference>
<dbReference type="FunFam" id="2.30.42.10:FF:000102">
    <property type="entry name" value="Putative pro-interleukin-16"/>
    <property type="match status" value="1"/>
</dbReference>
<evidence type="ECO:0000256" key="10">
    <source>
        <dbReference type="ARBA" id="ARBA00022737"/>
    </source>
</evidence>
<name>A0A3Q1IDI8_ANATE</name>
<keyword evidence="9" id="KW-0597">Phosphoprotein</keyword>
<feature type="compositionally biased region" description="Low complexity" evidence="15">
    <location>
        <begin position="725"/>
        <end position="737"/>
    </location>
</feature>
<dbReference type="GO" id="GO:0005615">
    <property type="term" value="C:extracellular space"/>
    <property type="evidence" value="ECO:0007669"/>
    <property type="project" value="UniProtKB-KW"/>
</dbReference>
<evidence type="ECO:0000256" key="14">
    <source>
        <dbReference type="ARBA" id="ARBA00024706"/>
    </source>
</evidence>
<evidence type="ECO:0000259" key="16">
    <source>
        <dbReference type="PROSITE" id="PS50106"/>
    </source>
</evidence>
<keyword evidence="5" id="KW-0963">Cytoplasm</keyword>
<proteinExistence type="predicted"/>
<keyword evidence="11" id="KW-0805">Transcription regulation</keyword>
<dbReference type="GeneTree" id="ENSGT00940000156178"/>
<feature type="domain" description="PDZ" evidence="16">
    <location>
        <begin position="954"/>
        <end position="1038"/>
    </location>
</feature>
<keyword evidence="8" id="KW-0964">Secreted</keyword>
<dbReference type="CDD" id="cd06759">
    <property type="entry name" value="PDZ3_PDZD2-PDZ1_hPro-IL-16-like"/>
    <property type="match status" value="1"/>
</dbReference>
<dbReference type="Gene3D" id="2.30.42.10">
    <property type="match status" value="4"/>
</dbReference>
<keyword evidence="12" id="KW-0804">Transcription</keyword>
<feature type="compositionally biased region" description="Polar residues" evidence="15">
    <location>
        <begin position="693"/>
        <end position="702"/>
    </location>
</feature>
<keyword evidence="7" id="KW-0202">Cytokine</keyword>
<dbReference type="Proteomes" id="UP000265040">
    <property type="component" value="Chromosome 3"/>
</dbReference>
<feature type="compositionally biased region" description="Basic and acidic residues" evidence="15">
    <location>
        <begin position="632"/>
        <end position="647"/>
    </location>
</feature>
<reference evidence="17" key="1">
    <citation type="submission" date="2021-04" db="EMBL/GenBank/DDBJ databases">
        <authorList>
            <consortium name="Wellcome Sanger Institute Data Sharing"/>
        </authorList>
    </citation>
    <scope>NUCLEOTIDE SEQUENCE [LARGE SCALE GENOMIC DNA]</scope>
</reference>
<evidence type="ECO:0000256" key="7">
    <source>
        <dbReference type="ARBA" id="ARBA00022514"/>
    </source>
</evidence>
<dbReference type="PANTHER" id="PTHR48484">
    <property type="entry name" value="PRO-INTERLEUKIN-16"/>
    <property type="match status" value="1"/>
</dbReference>
<evidence type="ECO:0000256" key="12">
    <source>
        <dbReference type="ARBA" id="ARBA00023163"/>
    </source>
</evidence>
<evidence type="ECO:0000256" key="15">
    <source>
        <dbReference type="SAM" id="MobiDB-lite"/>
    </source>
</evidence>
<feature type="domain" description="PDZ" evidence="16">
    <location>
        <begin position="299"/>
        <end position="369"/>
    </location>
</feature>
<dbReference type="Ensembl" id="ENSATET00000017878.3">
    <property type="protein sequence ID" value="ENSATEP00000017584.2"/>
    <property type="gene ID" value="ENSATEG00000012139.3"/>
</dbReference>
<evidence type="ECO:0000256" key="3">
    <source>
        <dbReference type="ARBA" id="ARBA00004613"/>
    </source>
</evidence>
<dbReference type="GO" id="GO:0005737">
    <property type="term" value="C:cytoplasm"/>
    <property type="evidence" value="ECO:0007669"/>
    <property type="project" value="UniProtKB-SubCell"/>
</dbReference>
<dbReference type="PANTHER" id="PTHR48484:SF2">
    <property type="entry name" value="PRO-INTERLEUKIN-16"/>
    <property type="match status" value="1"/>
</dbReference>
<feature type="region of interest" description="Disordered" evidence="15">
    <location>
        <begin position="572"/>
        <end position="654"/>
    </location>
</feature>
<dbReference type="SUPFAM" id="SSF50156">
    <property type="entry name" value="PDZ domain-like"/>
    <property type="match status" value="4"/>
</dbReference>
<feature type="compositionally biased region" description="Polar residues" evidence="15">
    <location>
        <begin position="583"/>
        <end position="610"/>
    </location>
</feature>
<feature type="domain" description="PDZ" evidence="16">
    <location>
        <begin position="150"/>
        <end position="236"/>
    </location>
</feature>
<feature type="compositionally biased region" description="Low complexity" evidence="15">
    <location>
        <begin position="757"/>
        <end position="771"/>
    </location>
</feature>
<evidence type="ECO:0000256" key="5">
    <source>
        <dbReference type="ARBA" id="ARBA00022490"/>
    </source>
</evidence>
<reference evidence="17" key="3">
    <citation type="submission" date="2025-09" db="UniProtKB">
        <authorList>
            <consortium name="Ensembl"/>
        </authorList>
    </citation>
    <scope>IDENTIFICATION</scope>
</reference>
<dbReference type="AlphaFoldDB" id="A0A3Q1IDI8"/>
<comment type="function">
    <text evidence="14">Interleukin-16 stimulates a migratory response in CD4+ lymphocytes, monocytes, and eosinophils. Primes CD4+ T-cells for IL-2 and IL-15 responsiveness. Also induces T-lymphocyte expression of interleukin 2 receptor. Ligand for CD4.</text>
</comment>
<dbReference type="CDD" id="cd06760">
    <property type="entry name" value="PDZ4_PDZD2-PDZ2_hPro-IL-16-like"/>
    <property type="match status" value="1"/>
</dbReference>
<dbReference type="GO" id="GO:0005125">
    <property type="term" value="F:cytokine activity"/>
    <property type="evidence" value="ECO:0007669"/>
    <property type="project" value="UniProtKB-KW"/>
</dbReference>
<dbReference type="InterPro" id="IPR055287">
    <property type="entry name" value="IL-16-like"/>
</dbReference>
<reference evidence="17" key="2">
    <citation type="submission" date="2025-08" db="UniProtKB">
        <authorList>
            <consortium name="Ensembl"/>
        </authorList>
    </citation>
    <scope>IDENTIFICATION</scope>
</reference>
<evidence type="ECO:0000256" key="13">
    <source>
        <dbReference type="ARBA" id="ARBA00023242"/>
    </source>
</evidence>
<keyword evidence="13" id="KW-0539">Nucleus</keyword>
<dbReference type="GO" id="GO:0005634">
    <property type="term" value="C:nucleus"/>
    <property type="evidence" value="ECO:0007669"/>
    <property type="project" value="UniProtKB-SubCell"/>
</dbReference>
<evidence type="ECO:0000256" key="11">
    <source>
        <dbReference type="ARBA" id="ARBA00023015"/>
    </source>
</evidence>
<accession>A0A3Q1IDI8</accession>
<keyword evidence="6" id="KW-0145">Chemotaxis</keyword>
<dbReference type="InterPro" id="IPR001478">
    <property type="entry name" value="PDZ"/>
</dbReference>
<dbReference type="InterPro" id="IPR036034">
    <property type="entry name" value="PDZ_sf"/>
</dbReference>
<dbReference type="GO" id="GO:0042609">
    <property type="term" value="F:CD4 receptor binding"/>
    <property type="evidence" value="ECO:0007669"/>
    <property type="project" value="TreeGrafter"/>
</dbReference>
<dbReference type="FunFam" id="2.30.42.10:FF:000127">
    <property type="entry name" value="Pro-interleukin-16"/>
    <property type="match status" value="1"/>
</dbReference>
<evidence type="ECO:0000313" key="17">
    <source>
        <dbReference type="Ensembl" id="ENSATEP00000017584.2"/>
    </source>
</evidence>
<feature type="domain" description="PDZ" evidence="16">
    <location>
        <begin position="849"/>
        <end position="921"/>
    </location>
</feature>
<dbReference type="GO" id="GO:0050930">
    <property type="term" value="P:induction of positive chemotaxis"/>
    <property type="evidence" value="ECO:0007669"/>
    <property type="project" value="InterPro"/>
</dbReference>
<evidence type="ECO:0000256" key="4">
    <source>
        <dbReference type="ARBA" id="ARBA00013973"/>
    </source>
</evidence>
<evidence type="ECO:0000256" key="9">
    <source>
        <dbReference type="ARBA" id="ARBA00022553"/>
    </source>
</evidence>
<sequence length="1043" mass="114358">MTYFVGKLWLDSCSTYWCYYRVLVSSHVARKNWKSNTNTKVWRHLLYQMSYCHPKEREIHFHLVHFLIILYLKAGVHPYWIGDLDSIIMKTPELNTSHSHGGLYGNRKSLSQQLEFPQTTAQPVHRPSRSLSSAQLVHSCSNVQAFIICNIVLMKGHGKGLGFSIVGGRDSMYGPMGIYVKTIFPGGAAAADGRLQEGDEILELNGESLHGLTHDEALHKFKQIKKGLLTLVVRTSLRVGALCGQVQVAQLCRSRSLSSTTGMARVSADMGDYNCLNTYSNTLSISGEPVKPRDRVMMEIVLQKEAGVGLGIGLCCVPSGDGCPGIYIHTLSPGSVAHMDGRLRCGDEIMEINDTVVYNMALNDVYTVLSQCTPGPVHIIISRHPDPKVSEQQLNDAITLAVENSKLRKDKSQWSMDGLRRPESCSHSRHRCERCLGRSFSQLMARRVQKTMTRSCSDNTNSHHHNRCLTIHNLHNTHHNPSGRVHSLDTPKVTKHAAALWRVLKLIPQFIGSPKRGALRRQARIEQNTQEQLHDPWIRLPDSSPEQLFEIYHQHHHRRVVDPSQLLNVHSKPATMSDDENPTELNGTATDVTLDTLSNITSENTESETLPESKKAPPVAPKPAWFRQSLKKIRDEQEQKKPGKPAEQRSSLGFNRSFGAKAASPAANMSIKLKIHSFETFSSSDGLEKGNNRRTVSPSTSLPVMAKEPKSPPASHEIPRETEDTVSASSPAVTSTSEACSKTTVKPSEDKPPSIQSPTDLSPPDTSSPDLHSGINDSQSAQAHDDENVLLSKQESDIENGGSHSEAAVTSVCAQSVISAIPSQEIQRMIQEVKALDEETLKQLVDIQVVILHKEEGAGLGFSIAGGSDLESKALTVHRVFPSGLAAQEGTIQKGDEVLSINGQTLRGVTHADATAALRQARNLKLAVVVVCKRTMFAFITFCVAAEEQGVPVSVELEKGAGGVGFTLEGGKGSIHGDRPLVINRIFKGGAAEQSGLQSGEELLQVQGVSLQDMTRFEAWNMIKALPEGPITVIIRRRQGGTE</sequence>